<dbReference type="Gene3D" id="3.40.50.10330">
    <property type="entry name" value="Probable inorganic polyphosphate/atp-NAD kinase, domain 1"/>
    <property type="match status" value="1"/>
</dbReference>
<dbReference type="InterPro" id="IPR050187">
    <property type="entry name" value="Lipid_Phosphate_FormReg"/>
</dbReference>
<dbReference type="Pfam" id="PF00781">
    <property type="entry name" value="DAGK_cat"/>
    <property type="match status" value="1"/>
</dbReference>
<dbReference type="PANTHER" id="PTHR12358:SF54">
    <property type="entry name" value="SPHINGOSINE KINASE RELATED PROTEIN"/>
    <property type="match status" value="1"/>
</dbReference>
<dbReference type="GO" id="GO:0008654">
    <property type="term" value="P:phospholipid biosynthetic process"/>
    <property type="evidence" value="ECO:0007669"/>
    <property type="project" value="UniProtKB-KW"/>
</dbReference>
<dbReference type="PATRIC" id="fig|1050174.4.peg.1438"/>
<evidence type="ECO:0000259" key="9">
    <source>
        <dbReference type="PROSITE" id="PS50146"/>
    </source>
</evidence>
<keyword evidence="11" id="KW-1185">Reference proteome</keyword>
<evidence type="ECO:0000256" key="8">
    <source>
        <dbReference type="ARBA" id="ARBA00023264"/>
    </source>
</evidence>
<evidence type="ECO:0000256" key="6">
    <source>
        <dbReference type="ARBA" id="ARBA00022840"/>
    </source>
</evidence>
<evidence type="ECO:0000313" key="10">
    <source>
        <dbReference type="EMBL" id="AKK03279.1"/>
    </source>
</evidence>
<dbReference type="Pfam" id="PF19279">
    <property type="entry name" value="YegS_C"/>
    <property type="match status" value="1"/>
</dbReference>
<dbReference type="PROSITE" id="PS50146">
    <property type="entry name" value="DAGK"/>
    <property type="match status" value="1"/>
</dbReference>
<keyword evidence="5 10" id="KW-0418">Kinase</keyword>
<keyword evidence="3" id="KW-0808">Transferase</keyword>
<dbReference type="KEGG" id="cei:CEPID_07105"/>
<evidence type="ECO:0000256" key="7">
    <source>
        <dbReference type="ARBA" id="ARBA00023209"/>
    </source>
</evidence>
<dbReference type="InterPro" id="IPR001206">
    <property type="entry name" value="Diacylglycerol_kinase_cat_dom"/>
</dbReference>
<dbReference type="EMBL" id="CP011541">
    <property type="protein sequence ID" value="AKK03279.1"/>
    <property type="molecule type" value="Genomic_DNA"/>
</dbReference>
<dbReference type="PANTHER" id="PTHR12358">
    <property type="entry name" value="SPHINGOSINE KINASE"/>
    <property type="match status" value="1"/>
</dbReference>
<proteinExistence type="inferred from homology"/>
<evidence type="ECO:0000256" key="5">
    <source>
        <dbReference type="ARBA" id="ARBA00022777"/>
    </source>
</evidence>
<evidence type="ECO:0000256" key="1">
    <source>
        <dbReference type="ARBA" id="ARBA00001946"/>
    </source>
</evidence>
<keyword evidence="7" id="KW-0444">Lipid biosynthesis</keyword>
<feature type="domain" description="DAGKc" evidence="9">
    <location>
        <begin position="1"/>
        <end position="71"/>
    </location>
</feature>
<dbReference type="STRING" id="1050174.CEPID_07105"/>
<comment type="cofactor">
    <cofactor evidence="1">
        <name>Mg(2+)</name>
        <dbReference type="ChEBI" id="CHEBI:18420"/>
    </cofactor>
</comment>
<name>A0A0G3GQ47_9CORY</name>
<evidence type="ECO:0000256" key="4">
    <source>
        <dbReference type="ARBA" id="ARBA00022741"/>
    </source>
</evidence>
<dbReference type="Gene3D" id="2.60.200.40">
    <property type="match status" value="1"/>
</dbReference>
<keyword evidence="7" id="KW-0443">Lipid metabolism</keyword>
<sequence length="239" mass="26206">MPSFYVVAMDWPTVALETQANSLKPLGLIPADTGSDLARSLNIPEHPERAADVIMRGFYTTTDLGKVHDGKGTSMWSSTIAAIGTDAHAAQKARQLNPRLESLRYPLAAANSLPHFRGHRAKIVLDLERVIEGEFAQIRIGNTPYYGQGMRMCPDANHHDGLLDITMVRPAPRLQAFRDLARGYVRGIKDLPNVSFAQAAHISLEKRGQPITADGEPFANDKAEFEALEGAGRFLVPRP</sequence>
<accession>A0A0G3GQ47</accession>
<dbReference type="InterPro" id="IPR017438">
    <property type="entry name" value="ATP-NAD_kinase_N"/>
</dbReference>
<reference evidence="10 11" key="1">
    <citation type="submission" date="2015-05" db="EMBL/GenBank/DDBJ databases">
        <title>Complete genome sequence of Corynebacterium epidermidicanis DSM 45586, isolated from the skin of a dog suffering from pruritus.</title>
        <authorList>
            <person name="Ruckert C."/>
            <person name="Albersmeier A."/>
            <person name="Winkler A."/>
            <person name="Tauch A."/>
        </authorList>
    </citation>
    <scope>NUCLEOTIDE SEQUENCE [LARGE SCALE GENOMIC DNA]</scope>
    <source>
        <strain evidence="10 11">DSM 45586</strain>
    </source>
</reference>
<dbReference type="InterPro" id="IPR016064">
    <property type="entry name" value="NAD/diacylglycerol_kinase_sf"/>
</dbReference>
<dbReference type="GO" id="GO:0016301">
    <property type="term" value="F:kinase activity"/>
    <property type="evidence" value="ECO:0007669"/>
    <property type="project" value="UniProtKB-KW"/>
</dbReference>
<organism evidence="10 11">
    <name type="scientific">Corynebacterium epidermidicanis</name>
    <dbReference type="NCBI Taxonomy" id="1050174"/>
    <lineage>
        <taxon>Bacteria</taxon>
        <taxon>Bacillati</taxon>
        <taxon>Actinomycetota</taxon>
        <taxon>Actinomycetes</taxon>
        <taxon>Mycobacteriales</taxon>
        <taxon>Corynebacteriaceae</taxon>
        <taxon>Corynebacterium</taxon>
    </lineage>
</organism>
<evidence type="ECO:0000256" key="3">
    <source>
        <dbReference type="ARBA" id="ARBA00022679"/>
    </source>
</evidence>
<dbReference type="InterPro" id="IPR045540">
    <property type="entry name" value="YegS/DAGK_C"/>
</dbReference>
<keyword evidence="8" id="KW-1208">Phospholipid metabolism</keyword>
<dbReference type="Proteomes" id="UP000035368">
    <property type="component" value="Chromosome"/>
</dbReference>
<comment type="similarity">
    <text evidence="2">Belongs to the diacylglycerol/lipid kinase family.</text>
</comment>
<evidence type="ECO:0000256" key="2">
    <source>
        <dbReference type="ARBA" id="ARBA00005983"/>
    </source>
</evidence>
<keyword evidence="7" id="KW-0594">Phospholipid biosynthesis</keyword>
<keyword evidence="6" id="KW-0067">ATP-binding</keyword>
<keyword evidence="4" id="KW-0547">Nucleotide-binding</keyword>
<gene>
    <name evidence="10" type="ORF">CEPID_07105</name>
</gene>
<dbReference type="GO" id="GO:0005524">
    <property type="term" value="F:ATP binding"/>
    <property type="evidence" value="ECO:0007669"/>
    <property type="project" value="UniProtKB-KW"/>
</dbReference>
<evidence type="ECO:0000313" key="11">
    <source>
        <dbReference type="Proteomes" id="UP000035368"/>
    </source>
</evidence>
<dbReference type="AlphaFoldDB" id="A0A0G3GQ47"/>
<dbReference type="SUPFAM" id="SSF111331">
    <property type="entry name" value="NAD kinase/diacylglycerol kinase-like"/>
    <property type="match status" value="1"/>
</dbReference>
<protein>
    <submittedName>
        <fullName evidence="10">Sphingosine/diacylglycerol kinase-like enzyme</fullName>
    </submittedName>
</protein>